<feature type="region of interest" description="Disordered" evidence="1">
    <location>
        <begin position="123"/>
        <end position="227"/>
    </location>
</feature>
<protein>
    <submittedName>
        <fullName evidence="2">Uncharacterized protein</fullName>
    </submittedName>
</protein>
<sequence length="227" mass="24365">MMPANARSAFRPPAARHEEQTSQDESELETLPAHGDVRTSSKEELEGRCRELSEQLQDAQQRLSSMGTDTDGLGASTQNLLSAVETEVGPARALELRMIAKAQAGQQQAMTLMAAMLDRMGSAPQLTAAQPTAAKPATKQPPAKRPPAAAEVRVPQKAFVRIPKQQAQRTEPPKKRGRLSSSSAGPAEAEAARPAEAEVVEPISASTLHELHGWATGRVGGRWRRRG</sequence>
<evidence type="ECO:0000313" key="3">
    <source>
        <dbReference type="Proteomes" id="UP000604046"/>
    </source>
</evidence>
<feature type="region of interest" description="Disordered" evidence="1">
    <location>
        <begin position="1"/>
        <end position="74"/>
    </location>
</feature>
<feature type="compositionally biased region" description="Low complexity" evidence="1">
    <location>
        <begin position="180"/>
        <end position="189"/>
    </location>
</feature>
<gene>
    <name evidence="2" type="ORF">SNAT2548_LOCUS568</name>
</gene>
<proteinExistence type="predicted"/>
<dbReference type="Proteomes" id="UP000604046">
    <property type="component" value="Unassembled WGS sequence"/>
</dbReference>
<accession>A0A812GR55</accession>
<evidence type="ECO:0000313" key="2">
    <source>
        <dbReference type="EMBL" id="CAE6923913.1"/>
    </source>
</evidence>
<dbReference type="AlphaFoldDB" id="A0A812GR55"/>
<comment type="caution">
    <text evidence="2">The sequence shown here is derived from an EMBL/GenBank/DDBJ whole genome shotgun (WGS) entry which is preliminary data.</text>
</comment>
<feature type="compositionally biased region" description="Low complexity" evidence="1">
    <location>
        <begin position="123"/>
        <end position="150"/>
    </location>
</feature>
<evidence type="ECO:0000256" key="1">
    <source>
        <dbReference type="SAM" id="MobiDB-lite"/>
    </source>
</evidence>
<name>A0A812GR55_9DINO</name>
<organism evidence="2 3">
    <name type="scientific">Symbiodinium natans</name>
    <dbReference type="NCBI Taxonomy" id="878477"/>
    <lineage>
        <taxon>Eukaryota</taxon>
        <taxon>Sar</taxon>
        <taxon>Alveolata</taxon>
        <taxon>Dinophyceae</taxon>
        <taxon>Suessiales</taxon>
        <taxon>Symbiodiniaceae</taxon>
        <taxon>Symbiodinium</taxon>
    </lineage>
</organism>
<dbReference type="EMBL" id="CAJNDS010000027">
    <property type="protein sequence ID" value="CAE6923913.1"/>
    <property type="molecule type" value="Genomic_DNA"/>
</dbReference>
<keyword evidence="3" id="KW-1185">Reference proteome</keyword>
<reference evidence="2" key="1">
    <citation type="submission" date="2021-02" db="EMBL/GenBank/DDBJ databases">
        <authorList>
            <person name="Dougan E. K."/>
            <person name="Rhodes N."/>
            <person name="Thang M."/>
            <person name="Chan C."/>
        </authorList>
    </citation>
    <scope>NUCLEOTIDE SEQUENCE</scope>
</reference>
<feature type="compositionally biased region" description="Basic and acidic residues" evidence="1">
    <location>
        <begin position="35"/>
        <end position="53"/>
    </location>
</feature>
<feature type="compositionally biased region" description="Polar residues" evidence="1">
    <location>
        <begin position="54"/>
        <end position="68"/>
    </location>
</feature>